<accession>K3ZGC6</accession>
<dbReference type="AlphaFoldDB" id="K3ZGC6"/>
<name>K3ZGC6_SETIT</name>
<evidence type="ECO:0000313" key="2">
    <source>
        <dbReference type="Proteomes" id="UP000004995"/>
    </source>
</evidence>
<reference evidence="2" key="1">
    <citation type="journal article" date="2012" name="Nat. Biotechnol.">
        <title>Reference genome sequence of the model plant Setaria.</title>
        <authorList>
            <person name="Bennetzen J.L."/>
            <person name="Schmutz J."/>
            <person name="Wang H."/>
            <person name="Percifield R."/>
            <person name="Hawkins J."/>
            <person name="Pontaroli A.C."/>
            <person name="Estep M."/>
            <person name="Feng L."/>
            <person name="Vaughn J.N."/>
            <person name="Grimwood J."/>
            <person name="Jenkins J."/>
            <person name="Barry K."/>
            <person name="Lindquist E."/>
            <person name="Hellsten U."/>
            <person name="Deshpande S."/>
            <person name="Wang X."/>
            <person name="Wu X."/>
            <person name="Mitros T."/>
            <person name="Triplett J."/>
            <person name="Yang X."/>
            <person name="Ye C.Y."/>
            <person name="Mauro-Herrera M."/>
            <person name="Wang L."/>
            <person name="Li P."/>
            <person name="Sharma M."/>
            <person name="Sharma R."/>
            <person name="Ronald P.C."/>
            <person name="Panaud O."/>
            <person name="Kellogg E.A."/>
            <person name="Brutnell T.P."/>
            <person name="Doust A.N."/>
            <person name="Tuskan G.A."/>
            <person name="Rokhsar D."/>
            <person name="Devos K.M."/>
        </authorList>
    </citation>
    <scope>NUCLEOTIDE SEQUENCE [LARGE SCALE GENOMIC DNA]</scope>
    <source>
        <strain evidence="2">cv. Yugu1</strain>
    </source>
</reference>
<dbReference type="InParanoid" id="K3ZGC6"/>
<dbReference type="Gramene" id="KQL12754">
    <property type="protein sequence ID" value="KQL12754"/>
    <property type="gene ID" value="SETIT_025628mg"/>
</dbReference>
<sequence>MGMDKFSISLFKFIWLTKNIFKHCDMGYPMGP</sequence>
<dbReference type="EMBL" id="AGNK02001394">
    <property type="status" value="NOT_ANNOTATED_CDS"/>
    <property type="molecule type" value="Genomic_DNA"/>
</dbReference>
<evidence type="ECO:0000313" key="1">
    <source>
        <dbReference type="EnsemblPlants" id="KQL12754"/>
    </source>
</evidence>
<proteinExistence type="predicted"/>
<organism evidence="1 2">
    <name type="scientific">Setaria italica</name>
    <name type="common">Foxtail millet</name>
    <name type="synonym">Panicum italicum</name>
    <dbReference type="NCBI Taxonomy" id="4555"/>
    <lineage>
        <taxon>Eukaryota</taxon>
        <taxon>Viridiplantae</taxon>
        <taxon>Streptophyta</taxon>
        <taxon>Embryophyta</taxon>
        <taxon>Tracheophyta</taxon>
        <taxon>Spermatophyta</taxon>
        <taxon>Magnoliopsida</taxon>
        <taxon>Liliopsida</taxon>
        <taxon>Poales</taxon>
        <taxon>Poaceae</taxon>
        <taxon>PACMAD clade</taxon>
        <taxon>Panicoideae</taxon>
        <taxon>Panicodae</taxon>
        <taxon>Paniceae</taxon>
        <taxon>Cenchrinae</taxon>
        <taxon>Setaria</taxon>
    </lineage>
</organism>
<protein>
    <submittedName>
        <fullName evidence="1">Uncharacterized protein</fullName>
    </submittedName>
</protein>
<keyword evidence="2" id="KW-1185">Reference proteome</keyword>
<dbReference type="HOGENOM" id="CLU_3393061_0_0_1"/>
<dbReference type="EnsemblPlants" id="KQL12754">
    <property type="protein sequence ID" value="KQL12754"/>
    <property type="gene ID" value="SETIT_025628mg"/>
</dbReference>
<dbReference type="Proteomes" id="UP000004995">
    <property type="component" value="Unassembled WGS sequence"/>
</dbReference>
<reference evidence="1" key="2">
    <citation type="submission" date="2018-08" db="UniProtKB">
        <authorList>
            <consortium name="EnsemblPlants"/>
        </authorList>
    </citation>
    <scope>IDENTIFICATION</scope>
    <source>
        <strain evidence="1">Yugu1</strain>
    </source>
</reference>